<evidence type="ECO:0000313" key="4">
    <source>
        <dbReference type="Proteomes" id="UP000075714"/>
    </source>
</evidence>
<comment type="caution">
    <text evidence="3">The sequence shown here is derived from an EMBL/GenBank/DDBJ whole genome shotgun (WGS) entry which is preliminary data.</text>
</comment>
<dbReference type="STRING" id="33097.A0A150G692"/>
<gene>
    <name evidence="3" type="ORF">GPECTOR_61g803</name>
</gene>
<evidence type="ECO:0000313" key="3">
    <source>
        <dbReference type="EMBL" id="KXZ44850.1"/>
    </source>
</evidence>
<feature type="region of interest" description="Disordered" evidence="2">
    <location>
        <begin position="240"/>
        <end position="292"/>
    </location>
</feature>
<feature type="compositionally biased region" description="Basic residues" evidence="2">
    <location>
        <begin position="258"/>
        <end position="270"/>
    </location>
</feature>
<dbReference type="SUPFAM" id="SSF81631">
    <property type="entry name" value="PAP/OAS1 substrate-binding domain"/>
    <property type="match status" value="1"/>
</dbReference>
<evidence type="ECO:0000256" key="2">
    <source>
        <dbReference type="SAM" id="MobiDB-lite"/>
    </source>
</evidence>
<proteinExistence type="predicted"/>
<organism evidence="3 4">
    <name type="scientific">Gonium pectorale</name>
    <name type="common">Green alga</name>
    <dbReference type="NCBI Taxonomy" id="33097"/>
    <lineage>
        <taxon>Eukaryota</taxon>
        <taxon>Viridiplantae</taxon>
        <taxon>Chlorophyta</taxon>
        <taxon>core chlorophytes</taxon>
        <taxon>Chlorophyceae</taxon>
        <taxon>CS clade</taxon>
        <taxon>Chlamydomonadales</taxon>
        <taxon>Volvocaceae</taxon>
        <taxon>Gonium</taxon>
    </lineage>
</organism>
<dbReference type="SUPFAM" id="SSF81301">
    <property type="entry name" value="Nucleotidyltransferase"/>
    <property type="match status" value="1"/>
</dbReference>
<dbReference type="GO" id="GO:0031123">
    <property type="term" value="P:RNA 3'-end processing"/>
    <property type="evidence" value="ECO:0007669"/>
    <property type="project" value="TreeGrafter"/>
</dbReference>
<dbReference type="SUPFAM" id="SSF54403">
    <property type="entry name" value="Cystatin/monellin"/>
    <property type="match status" value="1"/>
</dbReference>
<accession>A0A150G692</accession>
<feature type="compositionally biased region" description="Basic and acidic residues" evidence="2">
    <location>
        <begin position="367"/>
        <end position="379"/>
    </location>
</feature>
<sequence>MGQPEESHVPLHKLDKRTKAQILRDVGHELTRAGVASRGSMEWILHARVPIIKFASRRAGGLEVDLCLGSEGASFKAWSVSQVASIHPAFGKLFRIVKLWAKAHSINDGAAHMFNSWCLTLVVIFFLQQGVSPPLLPPLYELLYDKRPDEATPRVMQDGEQELSAEVFKIMATRAEHARALYGSRPCPPLELLFRDFLRSCGGLLKGLLGSRPGAEPREFVTFEVFKKRHMIAVHNEAKYETPEERAVREAAEEARKQAKRAKDKMKKAAKAAQQAAQAQARNASAAARAEQAAGGSGSQAATAVAEAGQAAAAAAAAAAMARPSAPPPPPPAGRQVPPRVALAAEAKASLRAHLAGAGTAAAPSRRRTEDDWSRRTEEWYNSRECTTSPGHRYAVNQFWEGGGGAANSSAGPRVGIGPTVNPANFDGATNGRRLRQAASAAGDASPLRVFAAASAAACRDACGSELKCWTYLYDGSTPYGHDKASSSGGTCSLMATPFAGTAANLSTLSWTSGNCHGGELRTLLLGGVSPAKVGSPAITEAAAFALATFVNSSASCPGQCEALRREAAAAGGGAPRLVRLLAASEQVVSGVSYGFTLLAELTAAGNEPPRKVVVAAEVWSRPWLNDTTDTQGPATQLLDLSYALVGSDEELARLPQ</sequence>
<dbReference type="Gene3D" id="1.10.1410.10">
    <property type="match status" value="1"/>
</dbReference>
<reference evidence="4" key="1">
    <citation type="journal article" date="2016" name="Nat. Commun.">
        <title>The Gonium pectorale genome demonstrates co-option of cell cycle regulation during the evolution of multicellularity.</title>
        <authorList>
            <person name="Hanschen E.R."/>
            <person name="Marriage T.N."/>
            <person name="Ferris P.J."/>
            <person name="Hamaji T."/>
            <person name="Toyoda A."/>
            <person name="Fujiyama A."/>
            <person name="Neme R."/>
            <person name="Noguchi H."/>
            <person name="Minakuchi Y."/>
            <person name="Suzuki M."/>
            <person name="Kawai-Toyooka H."/>
            <person name="Smith D.R."/>
            <person name="Sparks H."/>
            <person name="Anderson J."/>
            <person name="Bakaric R."/>
            <person name="Luria V."/>
            <person name="Karger A."/>
            <person name="Kirschner M.W."/>
            <person name="Durand P.M."/>
            <person name="Michod R.E."/>
            <person name="Nozaki H."/>
            <person name="Olson B.J."/>
        </authorList>
    </citation>
    <scope>NUCLEOTIDE SEQUENCE [LARGE SCALE GENOMIC DNA]</scope>
    <source>
        <strain evidence="4">NIES-2863</strain>
    </source>
</reference>
<dbReference type="Proteomes" id="UP000075714">
    <property type="component" value="Unassembled WGS sequence"/>
</dbReference>
<feature type="compositionally biased region" description="Low complexity" evidence="2">
    <location>
        <begin position="271"/>
        <end position="292"/>
    </location>
</feature>
<dbReference type="Gene3D" id="3.10.450.10">
    <property type="match status" value="1"/>
</dbReference>
<dbReference type="InterPro" id="IPR000010">
    <property type="entry name" value="Cystatin_dom"/>
</dbReference>
<dbReference type="GO" id="GO:0004869">
    <property type="term" value="F:cysteine-type endopeptidase inhibitor activity"/>
    <property type="evidence" value="ECO:0007669"/>
    <property type="project" value="UniProtKB-KW"/>
</dbReference>
<keyword evidence="1" id="KW-0646">Protease inhibitor</keyword>
<dbReference type="OrthoDB" id="2274644at2759"/>
<evidence type="ECO:0008006" key="5">
    <source>
        <dbReference type="Google" id="ProtNLM"/>
    </source>
</evidence>
<dbReference type="Gene3D" id="3.30.460.10">
    <property type="entry name" value="Beta Polymerase, domain 2"/>
    <property type="match status" value="1"/>
</dbReference>
<dbReference type="EMBL" id="LSYV01000062">
    <property type="protein sequence ID" value="KXZ44850.1"/>
    <property type="molecule type" value="Genomic_DNA"/>
</dbReference>
<feature type="region of interest" description="Disordered" evidence="2">
    <location>
        <begin position="354"/>
        <end position="379"/>
    </location>
</feature>
<feature type="compositionally biased region" description="Basic and acidic residues" evidence="2">
    <location>
        <begin position="240"/>
        <end position="257"/>
    </location>
</feature>
<keyword evidence="1" id="KW-0789">Thiol protease inhibitor</keyword>
<name>A0A150G692_GONPE</name>
<dbReference type="GO" id="GO:0016779">
    <property type="term" value="F:nucleotidyltransferase activity"/>
    <property type="evidence" value="ECO:0007669"/>
    <property type="project" value="TreeGrafter"/>
</dbReference>
<keyword evidence="4" id="KW-1185">Reference proteome</keyword>
<dbReference type="CDD" id="cd00042">
    <property type="entry name" value="CY"/>
    <property type="match status" value="1"/>
</dbReference>
<protein>
    <recommendedName>
        <fullName evidence="5">PAP-associated domain-containing protein</fullName>
    </recommendedName>
</protein>
<feature type="compositionally biased region" description="Low complexity" evidence="2">
    <location>
        <begin position="354"/>
        <end position="364"/>
    </location>
</feature>
<dbReference type="AlphaFoldDB" id="A0A150G692"/>
<dbReference type="PANTHER" id="PTHR12271:SF123">
    <property type="entry name" value="PROTEIN HESO1"/>
    <property type="match status" value="1"/>
</dbReference>
<dbReference type="InterPro" id="IPR046350">
    <property type="entry name" value="Cystatin_sf"/>
</dbReference>
<dbReference type="InterPro" id="IPR043519">
    <property type="entry name" value="NT_sf"/>
</dbReference>
<dbReference type="PANTHER" id="PTHR12271">
    <property type="entry name" value="POLY A POLYMERASE CID PAP -RELATED"/>
    <property type="match status" value="1"/>
</dbReference>
<evidence type="ECO:0000256" key="1">
    <source>
        <dbReference type="ARBA" id="ARBA00022704"/>
    </source>
</evidence>